<gene>
    <name evidence="3" type="ORF">NCTC13028_00192</name>
</gene>
<feature type="domain" description="4Fe-4S ferredoxin-type" evidence="2">
    <location>
        <begin position="117"/>
        <end position="156"/>
    </location>
</feature>
<feature type="transmembrane region" description="Helical" evidence="1">
    <location>
        <begin position="12"/>
        <end position="41"/>
    </location>
</feature>
<feature type="transmembrane region" description="Helical" evidence="1">
    <location>
        <begin position="86"/>
        <end position="104"/>
    </location>
</feature>
<dbReference type="Pfam" id="PF12801">
    <property type="entry name" value="Fer4_5"/>
    <property type="match status" value="2"/>
</dbReference>
<name>A0A240A387_CLOCO</name>
<organism evidence="3 4">
    <name type="scientific">Clostridium cochlearium</name>
    <dbReference type="NCBI Taxonomy" id="1494"/>
    <lineage>
        <taxon>Bacteria</taxon>
        <taxon>Bacillati</taxon>
        <taxon>Bacillota</taxon>
        <taxon>Clostridia</taxon>
        <taxon>Eubacteriales</taxon>
        <taxon>Clostridiaceae</taxon>
        <taxon>Clostridium</taxon>
    </lineage>
</organism>
<feature type="transmembrane region" description="Helical" evidence="1">
    <location>
        <begin position="110"/>
        <end position="132"/>
    </location>
</feature>
<dbReference type="EMBL" id="UAWC01000001">
    <property type="protein sequence ID" value="SQB33170.1"/>
    <property type="molecule type" value="Genomic_DNA"/>
</dbReference>
<feature type="domain" description="4Fe-4S ferredoxin-type" evidence="2">
    <location>
        <begin position="29"/>
        <end position="65"/>
    </location>
</feature>
<keyword evidence="1" id="KW-1133">Transmembrane helix</keyword>
<evidence type="ECO:0000313" key="4">
    <source>
        <dbReference type="Proteomes" id="UP000250223"/>
    </source>
</evidence>
<dbReference type="AlphaFoldDB" id="A0A240A387"/>
<dbReference type="RefSeq" id="WP_095177761.1">
    <property type="nucleotide sequence ID" value="NZ_CP173238.1"/>
</dbReference>
<keyword evidence="1" id="KW-0472">Membrane</keyword>
<reference evidence="3 4" key="1">
    <citation type="submission" date="2018-06" db="EMBL/GenBank/DDBJ databases">
        <authorList>
            <consortium name="Pathogen Informatics"/>
            <person name="Doyle S."/>
        </authorList>
    </citation>
    <scope>NUCLEOTIDE SEQUENCE [LARGE SCALE GENOMIC DNA]</scope>
    <source>
        <strain evidence="3 4">NCTC13028</strain>
    </source>
</reference>
<evidence type="ECO:0000259" key="2">
    <source>
        <dbReference type="Pfam" id="PF12801"/>
    </source>
</evidence>
<dbReference type="Proteomes" id="UP000250223">
    <property type="component" value="Unassembled WGS sequence"/>
</dbReference>
<accession>A0A240A387</accession>
<proteinExistence type="predicted"/>
<evidence type="ECO:0000313" key="3">
    <source>
        <dbReference type="EMBL" id="SQB33170.1"/>
    </source>
</evidence>
<protein>
    <submittedName>
        <fullName evidence="3">4Fe-4S ferredoxin</fullName>
    </submittedName>
</protein>
<sequence length="157" mass="17957">MKRKKSHQKWSWIFLVSFITLSILDIRFGLLGFICMSLPMYQAIRGRGKIHCSHYCPRGSFLGNFLKHISLNNPLPKSMRSKTFKGILLTLMITMFTISLIHAGPDINKIGFAIFRFMTSSLILGVILGVIFKPRSWCQVCPMGYGTELIDKKIKKQ</sequence>
<dbReference type="InterPro" id="IPR017896">
    <property type="entry name" value="4Fe4S_Fe-S-bd"/>
</dbReference>
<evidence type="ECO:0000256" key="1">
    <source>
        <dbReference type="SAM" id="Phobius"/>
    </source>
</evidence>
<keyword evidence="1" id="KW-0812">Transmembrane</keyword>
<dbReference type="GeneID" id="70577168"/>